<feature type="compositionally biased region" description="Low complexity" evidence="1">
    <location>
        <begin position="126"/>
        <end position="141"/>
    </location>
</feature>
<gene>
    <name evidence="2" type="ORF">WJX84_008700</name>
</gene>
<evidence type="ECO:0000313" key="3">
    <source>
        <dbReference type="Proteomes" id="UP001485043"/>
    </source>
</evidence>
<feature type="compositionally biased region" description="Basic residues" evidence="1">
    <location>
        <begin position="1"/>
        <end position="12"/>
    </location>
</feature>
<name>A0AAW1RG83_9CHLO</name>
<accession>A0AAW1RG83</accession>
<organism evidence="2 3">
    <name type="scientific">Apatococcus fuscideae</name>
    <dbReference type="NCBI Taxonomy" id="2026836"/>
    <lineage>
        <taxon>Eukaryota</taxon>
        <taxon>Viridiplantae</taxon>
        <taxon>Chlorophyta</taxon>
        <taxon>core chlorophytes</taxon>
        <taxon>Trebouxiophyceae</taxon>
        <taxon>Chlorellales</taxon>
        <taxon>Chlorellaceae</taxon>
        <taxon>Apatococcus</taxon>
    </lineage>
</organism>
<keyword evidence="3" id="KW-1185">Reference proteome</keyword>
<sequence length="172" mass="19162">MHQHGKLKRQHRCSSDSNSVHQAEETENSQKQADQVQTENDALRAKISELQANLDHERSAKRTAKQAEIPSAPLPRKMPSSQAGPSRIDRDQHLGNRTARSLASWITNNPEAGWDLFQQAFLERNPGSRQNNQGQQPQPAGTETDNAATAAYCQDKRLCNNCKRLGHNSANC</sequence>
<feature type="region of interest" description="Disordered" evidence="1">
    <location>
        <begin position="1"/>
        <end position="96"/>
    </location>
</feature>
<dbReference type="EMBL" id="JALJOV010002221">
    <property type="protein sequence ID" value="KAK9832675.1"/>
    <property type="molecule type" value="Genomic_DNA"/>
</dbReference>
<feature type="non-terminal residue" evidence="2">
    <location>
        <position position="172"/>
    </location>
</feature>
<feature type="region of interest" description="Disordered" evidence="1">
    <location>
        <begin position="126"/>
        <end position="145"/>
    </location>
</feature>
<evidence type="ECO:0000313" key="2">
    <source>
        <dbReference type="EMBL" id="KAK9832675.1"/>
    </source>
</evidence>
<comment type="caution">
    <text evidence="2">The sequence shown here is derived from an EMBL/GenBank/DDBJ whole genome shotgun (WGS) entry which is preliminary data.</text>
</comment>
<evidence type="ECO:0000256" key="1">
    <source>
        <dbReference type="SAM" id="MobiDB-lite"/>
    </source>
</evidence>
<protein>
    <recommendedName>
        <fullName evidence="4">CCHC-type domain-containing protein</fullName>
    </recommendedName>
</protein>
<evidence type="ECO:0008006" key="4">
    <source>
        <dbReference type="Google" id="ProtNLM"/>
    </source>
</evidence>
<feature type="compositionally biased region" description="Polar residues" evidence="1">
    <location>
        <begin position="29"/>
        <end position="40"/>
    </location>
</feature>
<reference evidence="2 3" key="1">
    <citation type="journal article" date="2024" name="Nat. Commun.">
        <title>Phylogenomics reveals the evolutionary origins of lichenization in chlorophyte algae.</title>
        <authorList>
            <person name="Puginier C."/>
            <person name="Libourel C."/>
            <person name="Otte J."/>
            <person name="Skaloud P."/>
            <person name="Haon M."/>
            <person name="Grisel S."/>
            <person name="Petersen M."/>
            <person name="Berrin J.G."/>
            <person name="Delaux P.M."/>
            <person name="Dal Grande F."/>
            <person name="Keller J."/>
        </authorList>
    </citation>
    <scope>NUCLEOTIDE SEQUENCE [LARGE SCALE GENOMIC DNA]</scope>
    <source>
        <strain evidence="2 3">SAG 2523</strain>
    </source>
</reference>
<dbReference type="Proteomes" id="UP001485043">
    <property type="component" value="Unassembled WGS sequence"/>
</dbReference>
<proteinExistence type="predicted"/>
<dbReference type="AlphaFoldDB" id="A0AAW1RG83"/>